<evidence type="ECO:0000313" key="1">
    <source>
        <dbReference type="EMBL" id="SEI59957.1"/>
    </source>
</evidence>
<gene>
    <name evidence="1" type="ORF">SAMN04488058_10193</name>
</gene>
<dbReference type="EMBL" id="FNZA01000001">
    <property type="protein sequence ID" value="SEI59957.1"/>
    <property type="molecule type" value="Genomic_DNA"/>
</dbReference>
<keyword evidence="2" id="KW-1185">Reference proteome</keyword>
<name>A0A1H6S593_9DEIO</name>
<sequence length="189" mass="20059">MISRLPVFPRASRPARTAWGGKCAAAGLLALSLSACTPHLVRGEGWTFQLGRTQGAVRLMPREAFGVCAPTLIGCTVPLGHSCLVMLDRAFFLKGTAYQRAALLAHEVGHCLDGAVLEYGHGGFGREGRVYGAYYASPAEGFAEAFARAYLAKCGLNLAPLGYGEGPACEVPDPREIRPPTAEVRRAGR</sequence>
<protein>
    <submittedName>
        <fullName evidence="1">Uncharacterized protein</fullName>
    </submittedName>
</protein>
<proteinExistence type="predicted"/>
<accession>A0A1H6S593</accession>
<reference evidence="2" key="1">
    <citation type="submission" date="2016-10" db="EMBL/GenBank/DDBJ databases">
        <authorList>
            <person name="Varghese N."/>
            <person name="Submissions S."/>
        </authorList>
    </citation>
    <scope>NUCLEOTIDE SEQUENCE [LARGE SCALE GENOMIC DNA]</scope>
    <source>
        <strain evidence="2">CGMCC 1.10218</strain>
    </source>
</reference>
<dbReference type="RefSeq" id="WP_245745133.1">
    <property type="nucleotide sequence ID" value="NZ_FNZA01000001.1"/>
</dbReference>
<dbReference type="STRING" id="856736.SAMN04488058_10193"/>
<evidence type="ECO:0000313" key="2">
    <source>
        <dbReference type="Proteomes" id="UP000199223"/>
    </source>
</evidence>
<dbReference type="Proteomes" id="UP000199223">
    <property type="component" value="Unassembled WGS sequence"/>
</dbReference>
<organism evidence="1 2">
    <name type="scientific">Deinococcus reticulitermitis</name>
    <dbReference type="NCBI Taxonomy" id="856736"/>
    <lineage>
        <taxon>Bacteria</taxon>
        <taxon>Thermotogati</taxon>
        <taxon>Deinococcota</taxon>
        <taxon>Deinococci</taxon>
        <taxon>Deinococcales</taxon>
        <taxon>Deinococcaceae</taxon>
        <taxon>Deinococcus</taxon>
    </lineage>
</organism>
<dbReference type="AlphaFoldDB" id="A0A1H6S593"/>